<dbReference type="AlphaFoldDB" id="A0A2M9ZAU0"/>
<evidence type="ECO:0000313" key="1">
    <source>
        <dbReference type="EMBL" id="PJZ65533.1"/>
    </source>
</evidence>
<reference evidence="1 2" key="1">
    <citation type="submission" date="2017-07" db="EMBL/GenBank/DDBJ databases">
        <title>Leptospira spp. isolated from tropical soils.</title>
        <authorList>
            <person name="Thibeaux R."/>
            <person name="Iraola G."/>
            <person name="Ferres I."/>
            <person name="Bierque E."/>
            <person name="Girault D."/>
            <person name="Soupe-Gilbert M.-E."/>
            <person name="Picardeau M."/>
            <person name="Goarant C."/>
        </authorList>
    </citation>
    <scope>NUCLEOTIDE SEQUENCE [LARGE SCALE GENOMIC DNA]</scope>
    <source>
        <strain evidence="1 2">FH2-C-A2</strain>
    </source>
</reference>
<proteinExistence type="predicted"/>
<dbReference type="EMBL" id="NPDT01000004">
    <property type="protein sequence ID" value="PJZ65533.1"/>
    <property type="molecule type" value="Genomic_DNA"/>
</dbReference>
<name>A0A2M9ZAU0_9LEPT</name>
<sequence length="452" mass="50548">MDATKTFHHALKVFSILSLSAFGFSEVLGDEVKLKSGKILKNLKMEKEAEDSYIFSLEDSIPVRIRKSDIEAITKSEELVPGDKTATIPSPGPKKHFDLIWTQSLTNDIFINGNSLFGNGYARRNDLSYSNVPGSLILDTSANIQTPLEGLTLTVRDSSPLTSRTNRDVDGVYQSRPYGPGVDAETAIQDSNTYRKRKEPTGLRELVATVVNYKWSTSRIGDWNVSWIYVSSSQPSFALGLIGVGWALPVFKYVNPTYAYNIRYTSERIGGSSIGGEKDQESGYPTNGFNGSMFHRFSLHHEYEIAKDFKVQPGVDFGYQYYNDNIDKRSGFKNIDYKVVVRYLAFFLSVTDVYRPNTYMIDNNYYYPNSIGAQNVGTVPGATWVQPLTSNSGDGLTVDPSKGYGLTNSYILNAIENSNLDPNLKQALVNHHLEQKIPLHSIIWSFGYSVRI</sequence>
<accession>A0A2M9ZAU0</accession>
<protein>
    <submittedName>
        <fullName evidence="1">Uncharacterized protein</fullName>
    </submittedName>
</protein>
<organism evidence="1 2">
    <name type="scientific">Leptospira wolffii</name>
    <dbReference type="NCBI Taxonomy" id="409998"/>
    <lineage>
        <taxon>Bacteria</taxon>
        <taxon>Pseudomonadati</taxon>
        <taxon>Spirochaetota</taxon>
        <taxon>Spirochaetia</taxon>
        <taxon>Leptospirales</taxon>
        <taxon>Leptospiraceae</taxon>
        <taxon>Leptospira</taxon>
    </lineage>
</organism>
<evidence type="ECO:0000313" key="2">
    <source>
        <dbReference type="Proteomes" id="UP000231912"/>
    </source>
</evidence>
<dbReference type="Proteomes" id="UP000231912">
    <property type="component" value="Unassembled WGS sequence"/>
</dbReference>
<gene>
    <name evidence="1" type="ORF">CH371_11350</name>
</gene>
<dbReference type="RefSeq" id="WP_100759007.1">
    <property type="nucleotide sequence ID" value="NZ_NPDT01000004.1"/>
</dbReference>
<comment type="caution">
    <text evidence="1">The sequence shown here is derived from an EMBL/GenBank/DDBJ whole genome shotgun (WGS) entry which is preliminary data.</text>
</comment>